<keyword evidence="6" id="KW-0406">Ion transport</keyword>
<sequence>MVQALRKPLRHYTLRQLSEHANTFDWQNVYSDLRQQDKRLRTIEQKRQELSLKEDELNKWQYFDENPAILSTFNETIGLLGTVPNTELNHLKEEMRKLQHTYLEIIHQTSTTSYLLLLFLKEKSEEAHDILNEAGFQEYEYPYEDKPAQVLKQTKEQLQQLASEEKSIKTRLKTQKNNYENLGLVAEYLDGLLMRVNANKYLLQSNYTMELTGWIPAKQTEQLDQQIRQVAGKDYFLEFTEVKEEEYSQTPVLLKNHKLIKPFEGLVEMYSLPQYWELDPTPFMMPFYALAFGLMVADFGYGLLLFVASALAKYLLNFKPAMKQNINMFQICSVPTMMWGLIYGNIFGRQFSFQLLSTDSDITEILVMSMIFGFIQIMFGLGLKFYLLWQKESAKLKALLQAGAWMFFLISVAMIAAGMVLVPDTSLQTIGIVCLIASLVMIVIGGSLDGQTVIGKIGSGLYSIMNITNYLSDLISYTRLMALGVAGGSIGAAFNLILSYLPIPAKFTIGIVLFIGLHGLNIFLSHLSAYVHGIRLQYLEFFNKFYTGGGRVFKPFKSSEAYVQVISERKQEQEDK</sequence>
<dbReference type="AlphaFoldDB" id="A0AA37XLI3"/>
<feature type="transmembrane region" description="Helical" evidence="9">
    <location>
        <begin position="366"/>
        <end position="387"/>
    </location>
</feature>
<evidence type="ECO:0000256" key="5">
    <source>
        <dbReference type="ARBA" id="ARBA00022989"/>
    </source>
</evidence>
<dbReference type="Proteomes" id="UP001157039">
    <property type="component" value="Unassembled WGS sequence"/>
</dbReference>
<feature type="transmembrane region" description="Helical" evidence="9">
    <location>
        <begin position="399"/>
        <end position="421"/>
    </location>
</feature>
<dbReference type="PANTHER" id="PTHR11629">
    <property type="entry name" value="VACUOLAR PROTON ATPASES"/>
    <property type="match status" value="1"/>
</dbReference>
<dbReference type="GO" id="GO:0016471">
    <property type="term" value="C:vacuolar proton-transporting V-type ATPase complex"/>
    <property type="evidence" value="ECO:0007669"/>
    <property type="project" value="TreeGrafter"/>
</dbReference>
<keyword evidence="8" id="KW-0175">Coiled coil</keyword>
<proteinExistence type="inferred from homology"/>
<evidence type="ECO:0000313" key="10">
    <source>
        <dbReference type="EMBL" id="GMA72962.1"/>
    </source>
</evidence>
<evidence type="ECO:0000256" key="1">
    <source>
        <dbReference type="ARBA" id="ARBA00004141"/>
    </source>
</evidence>
<comment type="subcellular location">
    <subcellularLocation>
        <location evidence="1">Membrane</location>
        <topology evidence="1">Multi-pass membrane protein</topology>
    </subcellularLocation>
</comment>
<feature type="transmembrane region" description="Helical" evidence="9">
    <location>
        <begin position="287"/>
        <end position="316"/>
    </location>
</feature>
<dbReference type="InterPro" id="IPR002490">
    <property type="entry name" value="V-ATPase_116kDa_su"/>
</dbReference>
<dbReference type="RefSeq" id="WP_284251390.1">
    <property type="nucleotide sequence ID" value="NZ_BSUW01000001.1"/>
</dbReference>
<reference evidence="10 11" key="1">
    <citation type="journal article" date="2014" name="Int. J. Syst. Evol. Microbiol.">
        <title>Complete genome sequence of Corynebacterium casei LMG S-19264T (=DSM 44701T), isolated from a smear-ripened cheese.</title>
        <authorList>
            <consortium name="US DOE Joint Genome Institute (JGI-PGF)"/>
            <person name="Walter F."/>
            <person name="Albersmeier A."/>
            <person name="Kalinowski J."/>
            <person name="Ruckert C."/>
        </authorList>
    </citation>
    <scope>NUCLEOTIDE SEQUENCE [LARGE SCALE GENOMIC DNA]</scope>
    <source>
        <strain evidence="10 11">NBRC 114545</strain>
    </source>
</reference>
<name>A0AA37XLI3_9ENTE</name>
<evidence type="ECO:0000313" key="11">
    <source>
        <dbReference type="Proteomes" id="UP001157039"/>
    </source>
</evidence>
<evidence type="ECO:0000256" key="7">
    <source>
        <dbReference type="ARBA" id="ARBA00023136"/>
    </source>
</evidence>
<feature type="transmembrane region" description="Helical" evidence="9">
    <location>
        <begin position="427"/>
        <end position="448"/>
    </location>
</feature>
<protein>
    <submittedName>
        <fullName evidence="10">V-type ATP synthase subunit I</fullName>
    </submittedName>
</protein>
<dbReference type="GO" id="GO:0051117">
    <property type="term" value="F:ATPase binding"/>
    <property type="evidence" value="ECO:0007669"/>
    <property type="project" value="TreeGrafter"/>
</dbReference>
<feature type="coiled-coil region" evidence="8">
    <location>
        <begin position="151"/>
        <end position="178"/>
    </location>
</feature>
<evidence type="ECO:0000256" key="9">
    <source>
        <dbReference type="SAM" id="Phobius"/>
    </source>
</evidence>
<evidence type="ECO:0000256" key="8">
    <source>
        <dbReference type="SAM" id="Coils"/>
    </source>
</evidence>
<evidence type="ECO:0000256" key="3">
    <source>
        <dbReference type="ARBA" id="ARBA00022448"/>
    </source>
</evidence>
<keyword evidence="4 9" id="KW-0812">Transmembrane</keyword>
<keyword evidence="5 9" id="KW-1133">Transmembrane helix</keyword>
<evidence type="ECO:0000256" key="2">
    <source>
        <dbReference type="ARBA" id="ARBA00009904"/>
    </source>
</evidence>
<keyword evidence="7 9" id="KW-0472">Membrane</keyword>
<feature type="transmembrane region" description="Helical" evidence="9">
    <location>
        <begin position="328"/>
        <end position="346"/>
    </location>
</feature>
<dbReference type="GO" id="GO:0033179">
    <property type="term" value="C:proton-transporting V-type ATPase, V0 domain"/>
    <property type="evidence" value="ECO:0007669"/>
    <property type="project" value="InterPro"/>
</dbReference>
<organism evidence="10 11">
    <name type="scientific">Tetragenococcus osmophilus</name>
    <dbReference type="NCBI Taxonomy" id="526944"/>
    <lineage>
        <taxon>Bacteria</taxon>
        <taxon>Bacillati</taxon>
        <taxon>Bacillota</taxon>
        <taxon>Bacilli</taxon>
        <taxon>Lactobacillales</taxon>
        <taxon>Enterococcaceae</taxon>
        <taxon>Tetragenococcus</taxon>
    </lineage>
</organism>
<feature type="transmembrane region" description="Helical" evidence="9">
    <location>
        <begin position="507"/>
        <end position="531"/>
    </location>
</feature>
<gene>
    <name evidence="10" type="ORF">GCM10025885_20110</name>
</gene>
<keyword evidence="3" id="KW-0813">Transport</keyword>
<dbReference type="PANTHER" id="PTHR11629:SF63">
    <property type="entry name" value="V-TYPE PROTON ATPASE SUBUNIT A"/>
    <property type="match status" value="1"/>
</dbReference>
<dbReference type="GO" id="GO:0046961">
    <property type="term" value="F:proton-transporting ATPase activity, rotational mechanism"/>
    <property type="evidence" value="ECO:0007669"/>
    <property type="project" value="InterPro"/>
</dbReference>
<feature type="transmembrane region" description="Helical" evidence="9">
    <location>
        <begin position="480"/>
        <end position="501"/>
    </location>
</feature>
<comment type="similarity">
    <text evidence="2">Belongs to the V-ATPase 116 kDa subunit family.</text>
</comment>
<evidence type="ECO:0000256" key="4">
    <source>
        <dbReference type="ARBA" id="ARBA00022692"/>
    </source>
</evidence>
<accession>A0AA37XLI3</accession>
<dbReference type="GO" id="GO:0007035">
    <property type="term" value="P:vacuolar acidification"/>
    <property type="evidence" value="ECO:0007669"/>
    <property type="project" value="TreeGrafter"/>
</dbReference>
<dbReference type="Pfam" id="PF01496">
    <property type="entry name" value="V_ATPase_I"/>
    <property type="match status" value="2"/>
</dbReference>
<dbReference type="EMBL" id="BSUW01000001">
    <property type="protein sequence ID" value="GMA72962.1"/>
    <property type="molecule type" value="Genomic_DNA"/>
</dbReference>
<evidence type="ECO:0000256" key="6">
    <source>
        <dbReference type="ARBA" id="ARBA00023065"/>
    </source>
</evidence>
<comment type="caution">
    <text evidence="10">The sequence shown here is derived from an EMBL/GenBank/DDBJ whole genome shotgun (WGS) entry which is preliminary data.</text>
</comment>